<feature type="region of interest" description="Disordered" evidence="1">
    <location>
        <begin position="1"/>
        <end position="30"/>
    </location>
</feature>
<feature type="compositionally biased region" description="Gly residues" evidence="1">
    <location>
        <begin position="1"/>
        <end position="18"/>
    </location>
</feature>
<keyword evidence="4" id="KW-1185">Reference proteome</keyword>
<evidence type="ECO:0000313" key="3">
    <source>
        <dbReference type="EMBL" id="SHE96102.1"/>
    </source>
</evidence>
<dbReference type="STRING" id="1121881.SAMN02745225_02107"/>
<reference evidence="4" key="1">
    <citation type="submission" date="2016-11" db="EMBL/GenBank/DDBJ databases">
        <authorList>
            <person name="Varghese N."/>
            <person name="Submissions S."/>
        </authorList>
    </citation>
    <scope>NUCLEOTIDE SEQUENCE [LARGE SCALE GENOMIC DNA]</scope>
    <source>
        <strain evidence="4">DSM 19514</strain>
    </source>
</reference>
<evidence type="ECO:0000256" key="2">
    <source>
        <dbReference type="SAM" id="Phobius"/>
    </source>
</evidence>
<name>A0A1M4XS72_9ACTN</name>
<evidence type="ECO:0000256" key="1">
    <source>
        <dbReference type="SAM" id="MobiDB-lite"/>
    </source>
</evidence>
<dbReference type="Proteomes" id="UP000184295">
    <property type="component" value="Unassembled WGS sequence"/>
</dbReference>
<feature type="transmembrane region" description="Helical" evidence="2">
    <location>
        <begin position="41"/>
        <end position="65"/>
    </location>
</feature>
<organism evidence="3 4">
    <name type="scientific">Ferrithrix thermotolerans DSM 19514</name>
    <dbReference type="NCBI Taxonomy" id="1121881"/>
    <lineage>
        <taxon>Bacteria</taxon>
        <taxon>Bacillati</taxon>
        <taxon>Actinomycetota</taxon>
        <taxon>Acidimicrobiia</taxon>
        <taxon>Acidimicrobiales</taxon>
        <taxon>Acidimicrobiaceae</taxon>
        <taxon>Ferrithrix</taxon>
    </lineage>
</organism>
<keyword evidence="2" id="KW-0472">Membrane</keyword>
<dbReference type="RefSeq" id="WP_072792248.1">
    <property type="nucleotide sequence ID" value="NZ_FQUL01000044.1"/>
</dbReference>
<evidence type="ECO:0000313" key="4">
    <source>
        <dbReference type="Proteomes" id="UP000184295"/>
    </source>
</evidence>
<accession>A0A1M4XS72</accession>
<keyword evidence="2" id="KW-1133">Transmembrane helix</keyword>
<protein>
    <submittedName>
        <fullName evidence="3">Uncharacterized protein</fullName>
    </submittedName>
</protein>
<dbReference type="AlphaFoldDB" id="A0A1M4XS72"/>
<keyword evidence="2" id="KW-0812">Transmembrane</keyword>
<proteinExistence type="predicted"/>
<sequence length="72" mass="7441">MGSGRAGCGGSRTSGSEGGPEKPTNGNVGRALWFDPTKLNVALSSVHVLYEPTALVLAFGLYGALDHRHSSK</sequence>
<gene>
    <name evidence="3" type="ORF">SAMN02745225_02107</name>
</gene>
<dbReference type="EMBL" id="FQUL01000044">
    <property type="protein sequence ID" value="SHE96102.1"/>
    <property type="molecule type" value="Genomic_DNA"/>
</dbReference>